<dbReference type="EMBL" id="JAVIJP010000054">
    <property type="protein sequence ID" value="KAL3623620.1"/>
    <property type="molecule type" value="Genomic_DNA"/>
</dbReference>
<protein>
    <recommendedName>
        <fullName evidence="6">Replication factor A C-terminal domain-containing protein</fullName>
    </recommendedName>
</protein>
<keyword evidence="5" id="KW-1185">Reference proteome</keyword>
<feature type="compositionally biased region" description="Acidic residues" evidence="1">
    <location>
        <begin position="493"/>
        <end position="511"/>
    </location>
</feature>
<dbReference type="InterPro" id="IPR013955">
    <property type="entry name" value="Rep_factor-A_C"/>
</dbReference>
<dbReference type="CDD" id="cd04480">
    <property type="entry name" value="RPA1_DBD_A_like"/>
    <property type="match status" value="1"/>
</dbReference>
<evidence type="ECO:0000256" key="1">
    <source>
        <dbReference type="SAM" id="MobiDB-lite"/>
    </source>
</evidence>
<dbReference type="Pfam" id="PF02721">
    <property type="entry name" value="DUF223"/>
    <property type="match status" value="1"/>
</dbReference>
<organism evidence="4 5">
    <name type="scientific">Castilleja foliolosa</name>
    <dbReference type="NCBI Taxonomy" id="1961234"/>
    <lineage>
        <taxon>Eukaryota</taxon>
        <taxon>Viridiplantae</taxon>
        <taxon>Streptophyta</taxon>
        <taxon>Embryophyta</taxon>
        <taxon>Tracheophyta</taxon>
        <taxon>Spermatophyta</taxon>
        <taxon>Magnoliopsida</taxon>
        <taxon>eudicotyledons</taxon>
        <taxon>Gunneridae</taxon>
        <taxon>Pentapetalae</taxon>
        <taxon>asterids</taxon>
        <taxon>lamiids</taxon>
        <taxon>Lamiales</taxon>
        <taxon>Orobanchaceae</taxon>
        <taxon>Pedicularideae</taxon>
        <taxon>Castillejinae</taxon>
        <taxon>Castilleja</taxon>
    </lineage>
</organism>
<dbReference type="PANTHER" id="PTHR47165">
    <property type="entry name" value="OS03G0429900 PROTEIN"/>
    <property type="match status" value="1"/>
</dbReference>
<evidence type="ECO:0000259" key="3">
    <source>
        <dbReference type="Pfam" id="PF08646"/>
    </source>
</evidence>
<proteinExistence type="predicted"/>
<feature type="domain" description="Replication protein A 70 kDa DNA-binding subunit B/D first OB fold" evidence="2">
    <location>
        <begin position="12"/>
        <end position="117"/>
    </location>
</feature>
<accession>A0ABD3C428</accession>
<comment type="caution">
    <text evidence="4">The sequence shown here is derived from an EMBL/GenBank/DDBJ whole genome shotgun (WGS) entry which is preliminary data.</text>
</comment>
<gene>
    <name evidence="4" type="ORF">CASFOL_032436</name>
</gene>
<dbReference type="InterPro" id="IPR012340">
    <property type="entry name" value="NA-bd_OB-fold"/>
</dbReference>
<evidence type="ECO:0000313" key="4">
    <source>
        <dbReference type="EMBL" id="KAL3623620.1"/>
    </source>
</evidence>
<dbReference type="Gene3D" id="2.40.50.140">
    <property type="entry name" value="Nucleic acid-binding proteins"/>
    <property type="match status" value="3"/>
</dbReference>
<sequence>MAASYSLSSDVYVNISDLQPGSSSDGVKVRVIRCYRQPSPHKTDSDGSLELILHDEIVAEDRIHATMDYGVFKDKKIDIVEGGLYRIRNFMVAHDMSKYKTTTNRYKLRLLIKTSIIPFKDNGFPSSMHRFRDLFEIANDISVDNFQLLDVIGRVVSYQKPTFVAKVETRRMDFKIANIEGKELGCSLWSNYIDPVLAIFEKEDSRPIIICIQFGKISRIYDEIKVSNTFHVTKVTVNGDSDVFKNFLDGMMADVSGSQKNGIAEEVNDVYGLFKENSAQMSQISELAVLQEKKTYWVDATIAEIERKGGFYYAACRKCFKKMPRDERNRQCFICGEDNFTENYRYKIEVLVADASGCANMLMWDAQCTQLIGKPAKYMKDLNDKAGTKIPRELHESLVDKRVLFEVKTPSNKVNSDIPQFIVQRVANDEDIFDIYAKNYTPTRGSTTDCNVRVNENDDEACSKLRKGKEKMDFEKLLENDSDVEVGLKLRDETEDDVSGENIQDENDNCGDDVTLKKLKNKKNAGYDAKYSSKSKKLKIQMGK</sequence>
<evidence type="ECO:0000313" key="5">
    <source>
        <dbReference type="Proteomes" id="UP001632038"/>
    </source>
</evidence>
<dbReference type="CDD" id="cd04481">
    <property type="entry name" value="RPA1_DBD_B_like"/>
    <property type="match status" value="1"/>
</dbReference>
<name>A0ABD3C428_9LAMI</name>
<dbReference type="PANTHER" id="PTHR47165:SF4">
    <property type="entry name" value="OS03G0429900 PROTEIN"/>
    <property type="match status" value="1"/>
</dbReference>
<dbReference type="SUPFAM" id="SSF50249">
    <property type="entry name" value="Nucleic acid-binding proteins"/>
    <property type="match status" value="2"/>
</dbReference>
<dbReference type="AlphaFoldDB" id="A0ABD3C428"/>
<evidence type="ECO:0000259" key="2">
    <source>
        <dbReference type="Pfam" id="PF02721"/>
    </source>
</evidence>
<evidence type="ECO:0008006" key="6">
    <source>
        <dbReference type="Google" id="ProtNLM"/>
    </source>
</evidence>
<dbReference type="InterPro" id="IPR003871">
    <property type="entry name" value="RFA1B/D_OB_1st"/>
</dbReference>
<reference evidence="5" key="1">
    <citation type="journal article" date="2024" name="IScience">
        <title>Strigolactones Initiate the Formation of Haustorium-like Structures in Castilleja.</title>
        <authorList>
            <person name="Buerger M."/>
            <person name="Peterson D."/>
            <person name="Chory J."/>
        </authorList>
    </citation>
    <scope>NUCLEOTIDE SEQUENCE [LARGE SCALE GENOMIC DNA]</scope>
</reference>
<feature type="region of interest" description="Disordered" evidence="1">
    <location>
        <begin position="493"/>
        <end position="514"/>
    </location>
</feature>
<dbReference type="Pfam" id="PF08646">
    <property type="entry name" value="Rep_fac-A_C"/>
    <property type="match status" value="1"/>
</dbReference>
<dbReference type="Proteomes" id="UP001632038">
    <property type="component" value="Unassembled WGS sequence"/>
</dbReference>
<feature type="domain" description="Replication factor A C-terminal" evidence="3">
    <location>
        <begin position="298"/>
        <end position="414"/>
    </location>
</feature>